<name>A0A2I0KJ85_PUNGR</name>
<evidence type="ECO:0000313" key="2">
    <source>
        <dbReference type="Proteomes" id="UP000233551"/>
    </source>
</evidence>
<gene>
    <name evidence="1" type="ORF">CRG98_011105</name>
</gene>
<dbReference type="EMBL" id="PGOL01000552">
    <property type="protein sequence ID" value="PKI68509.1"/>
    <property type="molecule type" value="Genomic_DNA"/>
</dbReference>
<dbReference type="AlphaFoldDB" id="A0A2I0KJ85"/>
<proteinExistence type="predicted"/>
<sequence length="80" mass="8569">MLGCKGCTFGCARTSGAQVGTRGRTGGGLEHASVHAGASSARKSVWRAAMSAGVRRRVWRRVYCSPESTSFTRNHLNDLK</sequence>
<accession>A0A2I0KJ85</accession>
<evidence type="ECO:0000313" key="1">
    <source>
        <dbReference type="EMBL" id="PKI68509.1"/>
    </source>
</evidence>
<comment type="caution">
    <text evidence="1">The sequence shown here is derived from an EMBL/GenBank/DDBJ whole genome shotgun (WGS) entry which is preliminary data.</text>
</comment>
<organism evidence="1 2">
    <name type="scientific">Punica granatum</name>
    <name type="common">Pomegranate</name>
    <dbReference type="NCBI Taxonomy" id="22663"/>
    <lineage>
        <taxon>Eukaryota</taxon>
        <taxon>Viridiplantae</taxon>
        <taxon>Streptophyta</taxon>
        <taxon>Embryophyta</taxon>
        <taxon>Tracheophyta</taxon>
        <taxon>Spermatophyta</taxon>
        <taxon>Magnoliopsida</taxon>
        <taxon>eudicotyledons</taxon>
        <taxon>Gunneridae</taxon>
        <taxon>Pentapetalae</taxon>
        <taxon>rosids</taxon>
        <taxon>malvids</taxon>
        <taxon>Myrtales</taxon>
        <taxon>Lythraceae</taxon>
        <taxon>Punica</taxon>
    </lineage>
</organism>
<keyword evidence="2" id="KW-1185">Reference proteome</keyword>
<dbReference type="Proteomes" id="UP000233551">
    <property type="component" value="Unassembled WGS sequence"/>
</dbReference>
<reference evidence="1 2" key="1">
    <citation type="submission" date="2017-11" db="EMBL/GenBank/DDBJ databases">
        <title>De-novo sequencing of pomegranate (Punica granatum L.) genome.</title>
        <authorList>
            <person name="Akparov Z."/>
            <person name="Amiraslanov A."/>
            <person name="Hajiyeva S."/>
            <person name="Abbasov M."/>
            <person name="Kaur K."/>
            <person name="Hamwieh A."/>
            <person name="Solovyev V."/>
            <person name="Salamov A."/>
            <person name="Braich B."/>
            <person name="Kosarev P."/>
            <person name="Mahmoud A."/>
            <person name="Hajiyev E."/>
            <person name="Babayeva S."/>
            <person name="Izzatullayeva V."/>
            <person name="Mammadov A."/>
            <person name="Mammadov A."/>
            <person name="Sharifova S."/>
            <person name="Ojaghi J."/>
            <person name="Eynullazada K."/>
            <person name="Bayramov B."/>
            <person name="Abdulazimova A."/>
            <person name="Shahmuradov I."/>
        </authorList>
    </citation>
    <scope>NUCLEOTIDE SEQUENCE [LARGE SCALE GENOMIC DNA]</scope>
    <source>
        <strain evidence="2">cv. AG2017</strain>
        <tissue evidence="1">Leaf</tissue>
    </source>
</reference>
<protein>
    <submittedName>
        <fullName evidence="1">Uncharacterized protein</fullName>
    </submittedName>
</protein>